<accession>A0A8R1UH60</accession>
<protein>
    <submittedName>
        <fullName evidence="1">Her-1</fullName>
    </submittedName>
</protein>
<name>A0A2A6CGT3_PRIPA</name>
<dbReference type="AlphaFoldDB" id="A0A2A6CGT3"/>
<dbReference type="Gene3D" id="1.10.150.360">
    <property type="match status" value="1"/>
</dbReference>
<dbReference type="PANTHER" id="PTHR37979:SF1">
    <property type="entry name" value="PROTEIN HER-1"/>
    <property type="match status" value="1"/>
</dbReference>
<proteinExistence type="predicted"/>
<keyword evidence="2" id="KW-1185">Reference proteome</keyword>
<evidence type="ECO:0000313" key="1">
    <source>
        <dbReference type="EnsemblMetazoa" id="PPA27982.1"/>
    </source>
</evidence>
<sequence>MSLSSISLIFVTLIPLVISAPVDLADLAVQKCCPPEQKRCCTEAIEFRYRLNCFNDTRKMIEATMCIQKTMYKEESLDVVSPKTFSCCNVFANDLNDPVGYCHQTCQFISLTPSMPISHKLDTITNCRRNNKLSLCYDHCRSNLFLNREKTEEELKEDKKIEEYCVMSRDLFDEFDY</sequence>
<dbReference type="PANTHER" id="PTHR37979">
    <property type="entry name" value="PROTEIN HER-1"/>
    <property type="match status" value="1"/>
</dbReference>
<dbReference type="GO" id="GO:0005576">
    <property type="term" value="C:extracellular region"/>
    <property type="evidence" value="ECO:0000318"/>
    <property type="project" value="GO_Central"/>
</dbReference>
<reference evidence="1" key="2">
    <citation type="submission" date="2022-06" db="UniProtKB">
        <authorList>
            <consortium name="EnsemblMetazoa"/>
        </authorList>
    </citation>
    <scope>IDENTIFICATION</scope>
    <source>
        <strain evidence="1">PS312</strain>
    </source>
</reference>
<dbReference type="Gene3D" id="1.10.150.370">
    <property type="entry name" value="Caenorhabditis elegans Her-1, C-terminal domain"/>
    <property type="match status" value="1"/>
</dbReference>
<dbReference type="SUPFAM" id="SSF110014">
    <property type="entry name" value="Her-1"/>
    <property type="match status" value="1"/>
</dbReference>
<dbReference type="InterPro" id="IPR015313">
    <property type="entry name" value="Her-1"/>
</dbReference>
<accession>A0A2A6CGT3</accession>
<dbReference type="Proteomes" id="UP000005239">
    <property type="component" value="Unassembled WGS sequence"/>
</dbReference>
<dbReference type="EnsemblMetazoa" id="PPA27982.1">
    <property type="protein sequence ID" value="PPA27982.1"/>
    <property type="gene ID" value="WBGene00117536"/>
</dbReference>
<evidence type="ECO:0000313" key="2">
    <source>
        <dbReference type="Proteomes" id="UP000005239"/>
    </source>
</evidence>
<organism evidence="1 2">
    <name type="scientific">Pristionchus pacificus</name>
    <name type="common">Parasitic nematode worm</name>
    <dbReference type="NCBI Taxonomy" id="54126"/>
    <lineage>
        <taxon>Eukaryota</taxon>
        <taxon>Metazoa</taxon>
        <taxon>Ecdysozoa</taxon>
        <taxon>Nematoda</taxon>
        <taxon>Chromadorea</taxon>
        <taxon>Rhabditida</taxon>
        <taxon>Rhabditina</taxon>
        <taxon>Diplogasteromorpha</taxon>
        <taxon>Diplogasteroidea</taxon>
        <taxon>Neodiplogasteridae</taxon>
        <taxon>Pristionchus</taxon>
    </lineage>
</organism>
<dbReference type="InterPro" id="IPR043108">
    <property type="entry name" value="Her-1_C"/>
</dbReference>
<dbReference type="Pfam" id="PF09232">
    <property type="entry name" value="Caenor_Her-1"/>
    <property type="match status" value="1"/>
</dbReference>
<dbReference type="GO" id="GO:0030238">
    <property type="term" value="P:male sex determination"/>
    <property type="evidence" value="ECO:0000318"/>
    <property type="project" value="GO_Central"/>
</dbReference>
<dbReference type="InterPro" id="IPR036341">
    <property type="entry name" value="Her-1_sf"/>
</dbReference>
<gene>
    <name evidence="1" type="primary">WBGene00117536</name>
</gene>
<dbReference type="GO" id="GO:0005102">
    <property type="term" value="F:signaling receptor binding"/>
    <property type="evidence" value="ECO:0000318"/>
    <property type="project" value="GO_Central"/>
</dbReference>
<reference evidence="2" key="1">
    <citation type="journal article" date="2008" name="Nat. Genet.">
        <title>The Pristionchus pacificus genome provides a unique perspective on nematode lifestyle and parasitism.</title>
        <authorList>
            <person name="Dieterich C."/>
            <person name="Clifton S.W."/>
            <person name="Schuster L.N."/>
            <person name="Chinwalla A."/>
            <person name="Delehaunty K."/>
            <person name="Dinkelacker I."/>
            <person name="Fulton L."/>
            <person name="Fulton R."/>
            <person name="Godfrey J."/>
            <person name="Minx P."/>
            <person name="Mitreva M."/>
            <person name="Roeseler W."/>
            <person name="Tian H."/>
            <person name="Witte H."/>
            <person name="Yang S.P."/>
            <person name="Wilson R.K."/>
            <person name="Sommer R.J."/>
        </authorList>
    </citation>
    <scope>NUCLEOTIDE SEQUENCE [LARGE SCALE GENOMIC DNA]</scope>
    <source>
        <strain evidence="2">PS312</strain>
    </source>
</reference>